<dbReference type="AlphaFoldDB" id="A0A4Z1EC42"/>
<proteinExistence type="predicted"/>
<comment type="caution">
    <text evidence="1">The sequence shown here is derived from an EMBL/GenBank/DDBJ whole genome shotgun (WGS) entry which is preliminary data.</text>
</comment>
<reference evidence="1 2" key="1">
    <citation type="submission" date="2017-12" db="EMBL/GenBank/DDBJ databases">
        <title>Comparative genomics of Botrytis spp.</title>
        <authorList>
            <person name="Valero-Jimenez C.A."/>
            <person name="Tapia P."/>
            <person name="Veloso J."/>
            <person name="Silva-Moreno E."/>
            <person name="Staats M."/>
            <person name="Valdes J.H."/>
            <person name="Van Kan J.A.L."/>
        </authorList>
    </citation>
    <scope>NUCLEOTIDE SEQUENCE [LARGE SCALE GENOMIC DNA]</scope>
    <source>
        <strain evidence="1 2">Bt9001</strain>
    </source>
</reference>
<dbReference type="Proteomes" id="UP000297777">
    <property type="component" value="Unassembled WGS sequence"/>
</dbReference>
<organism evidence="1 2">
    <name type="scientific">Botrytis tulipae</name>
    <dbReference type="NCBI Taxonomy" id="87230"/>
    <lineage>
        <taxon>Eukaryota</taxon>
        <taxon>Fungi</taxon>
        <taxon>Dikarya</taxon>
        <taxon>Ascomycota</taxon>
        <taxon>Pezizomycotina</taxon>
        <taxon>Leotiomycetes</taxon>
        <taxon>Helotiales</taxon>
        <taxon>Sclerotiniaceae</taxon>
        <taxon>Botrytis</taxon>
    </lineage>
</organism>
<protein>
    <submittedName>
        <fullName evidence="1">Uncharacterized protein</fullName>
    </submittedName>
</protein>
<dbReference type="EMBL" id="PQXH01000227">
    <property type="protein sequence ID" value="TGO08068.1"/>
    <property type="molecule type" value="Genomic_DNA"/>
</dbReference>
<evidence type="ECO:0000313" key="2">
    <source>
        <dbReference type="Proteomes" id="UP000297777"/>
    </source>
</evidence>
<gene>
    <name evidence="1" type="ORF">BTUL_0227g00060</name>
</gene>
<evidence type="ECO:0000313" key="1">
    <source>
        <dbReference type="EMBL" id="TGO08068.1"/>
    </source>
</evidence>
<accession>A0A4Z1EC42</accession>
<keyword evidence="2" id="KW-1185">Reference proteome</keyword>
<name>A0A4Z1EC42_9HELO</name>
<sequence>MRGRTDWGPIDIATYYVGKGSPERELRSSPKAIRIGQTPQGFEKVHHRKRHWYHEYNRIETFNNFTMNYNV</sequence>